<evidence type="ECO:0000313" key="2">
    <source>
        <dbReference type="EMBL" id="MFC4955818.1"/>
    </source>
</evidence>
<feature type="domain" description="DUF6879" evidence="1">
    <location>
        <begin position="5"/>
        <end position="41"/>
    </location>
</feature>
<gene>
    <name evidence="2" type="ORF">ACFPFX_05830</name>
</gene>
<dbReference type="RefSeq" id="WP_344375535.1">
    <property type="nucleotide sequence ID" value="NZ_BAAASQ010000011.1"/>
</dbReference>
<evidence type="ECO:0000259" key="1">
    <source>
        <dbReference type="Pfam" id="PF21806"/>
    </source>
</evidence>
<dbReference type="Proteomes" id="UP001595834">
    <property type="component" value="Unassembled WGS sequence"/>
</dbReference>
<dbReference type="InterPro" id="IPR049244">
    <property type="entry name" value="DUF6879"/>
</dbReference>
<accession>A0ABV9UG78</accession>
<sequence>MLSSEEFGRLFVTFERSAFRLETLAVYSVEEEREEFEHQNSIKATREQW</sequence>
<evidence type="ECO:0000313" key="3">
    <source>
        <dbReference type="Proteomes" id="UP001595834"/>
    </source>
</evidence>
<keyword evidence="3" id="KW-1185">Reference proteome</keyword>
<organism evidence="2 3">
    <name type="scientific">Streptomyces mauvecolor</name>
    <dbReference type="NCBI Taxonomy" id="58345"/>
    <lineage>
        <taxon>Bacteria</taxon>
        <taxon>Bacillati</taxon>
        <taxon>Actinomycetota</taxon>
        <taxon>Actinomycetes</taxon>
        <taxon>Kitasatosporales</taxon>
        <taxon>Streptomycetaceae</taxon>
        <taxon>Streptomyces</taxon>
    </lineage>
</organism>
<dbReference type="Pfam" id="PF21806">
    <property type="entry name" value="DUF6879"/>
    <property type="match status" value="1"/>
</dbReference>
<comment type="caution">
    <text evidence="2">The sequence shown here is derived from an EMBL/GenBank/DDBJ whole genome shotgun (WGS) entry which is preliminary data.</text>
</comment>
<name>A0ABV9UG78_9ACTN</name>
<protein>
    <submittedName>
        <fullName evidence="2">DUF6879 family protein</fullName>
    </submittedName>
</protein>
<dbReference type="EMBL" id="JBHSIZ010000006">
    <property type="protein sequence ID" value="MFC4955818.1"/>
    <property type="molecule type" value="Genomic_DNA"/>
</dbReference>
<proteinExistence type="predicted"/>
<reference evidence="3" key="1">
    <citation type="journal article" date="2019" name="Int. J. Syst. Evol. Microbiol.">
        <title>The Global Catalogue of Microorganisms (GCM) 10K type strain sequencing project: providing services to taxonomists for standard genome sequencing and annotation.</title>
        <authorList>
            <consortium name="The Broad Institute Genomics Platform"/>
            <consortium name="The Broad Institute Genome Sequencing Center for Infectious Disease"/>
            <person name="Wu L."/>
            <person name="Ma J."/>
        </authorList>
    </citation>
    <scope>NUCLEOTIDE SEQUENCE [LARGE SCALE GENOMIC DNA]</scope>
    <source>
        <strain evidence="3">CCM 7224</strain>
    </source>
</reference>